<comment type="caution">
    <text evidence="1">The sequence shown here is derived from an EMBL/GenBank/DDBJ whole genome shotgun (WGS) entry which is preliminary data.</text>
</comment>
<evidence type="ECO:0000313" key="1">
    <source>
        <dbReference type="EMBL" id="NME61840.1"/>
    </source>
</evidence>
<gene>
    <name evidence="1" type="ORF">HF844_03350</name>
</gene>
<organism evidence="1 2">
    <name type="scientific">Bifidobacterium thermophilum</name>
    <dbReference type="NCBI Taxonomy" id="33905"/>
    <lineage>
        <taxon>Bacteria</taxon>
        <taxon>Bacillati</taxon>
        <taxon>Actinomycetota</taxon>
        <taxon>Actinomycetes</taxon>
        <taxon>Bifidobacteriales</taxon>
        <taxon>Bifidobacteriaceae</taxon>
        <taxon>Bifidobacterium</taxon>
    </lineage>
</organism>
<dbReference type="RefSeq" id="WP_168983941.1">
    <property type="nucleotide sequence ID" value="NZ_JABAGI010000003.1"/>
</dbReference>
<sequence>MRRLIGVVSPPYPSMDVYEDDGVESVCVDIIPDPANLAEAGYRLGREIPCGLGSRAWALTRTHTKNHA</sequence>
<accession>A0A7X9NQ95</accession>
<reference evidence="1 2" key="1">
    <citation type="submission" date="2020-04" db="EMBL/GenBank/DDBJ databases">
        <authorList>
            <person name="Hitch T.C.A."/>
            <person name="Wylensek D."/>
            <person name="Clavel T."/>
        </authorList>
    </citation>
    <scope>NUCLEOTIDE SEQUENCE [LARGE SCALE GENOMIC DNA]</scope>
    <source>
        <strain evidence="1 2">BSM-130-P53-3C</strain>
    </source>
</reference>
<dbReference type="AlphaFoldDB" id="A0A7X9NQ95"/>
<protein>
    <submittedName>
        <fullName evidence="1">Uncharacterized protein</fullName>
    </submittedName>
</protein>
<proteinExistence type="predicted"/>
<dbReference type="Proteomes" id="UP000588369">
    <property type="component" value="Unassembled WGS sequence"/>
</dbReference>
<evidence type="ECO:0000313" key="2">
    <source>
        <dbReference type="Proteomes" id="UP000588369"/>
    </source>
</evidence>
<dbReference type="EMBL" id="JABAGI010000003">
    <property type="protein sequence ID" value="NME61840.1"/>
    <property type="molecule type" value="Genomic_DNA"/>
</dbReference>
<name>A0A7X9NQ95_9BIFI</name>